<dbReference type="SUPFAM" id="SSF53955">
    <property type="entry name" value="Lysozyme-like"/>
    <property type="match status" value="1"/>
</dbReference>
<organism evidence="2 3">
    <name type="scientific">Escherichia phage J8-65</name>
    <dbReference type="NCBI Taxonomy" id="1536597"/>
    <lineage>
        <taxon>Viruses</taxon>
        <taxon>Duplodnaviria</taxon>
        <taxon>Heunggongvirae</taxon>
        <taxon>Uroviricota</taxon>
        <taxon>Caudoviricetes</taxon>
        <taxon>Autographivirales</taxon>
        <taxon>Autoscriptoviridae</taxon>
        <taxon>Stentvirinae</taxon>
        <taxon>Bonnellvirus</taxon>
        <taxon>Bonnellvirus smaasur</taxon>
        <taxon>Bonnellvirus J865</taxon>
    </lineage>
</organism>
<dbReference type="InterPro" id="IPR008565">
    <property type="entry name" value="TtsA-like_GH18_dom"/>
</dbReference>
<dbReference type="Gene3D" id="1.20.141.10">
    <property type="entry name" value="Chitosanase, subunit A, domain 1"/>
    <property type="match status" value="1"/>
</dbReference>
<sequence length="178" mass="18650">MTNFEICMKFTGLAEGGYTKLPGDTGGETNHGISDARDGKLDGRICGVPTGLGGSICVPVKQLTKEQANAIYRAEYFDPIKGDELHPAIACAVFDYGVNSGISRAAKALQRVCGVAQDGVIGPATVAAAKRLEPHSAAASICDLRIAFLKASTAPTIVRYRDALVARAKRCSAYCATL</sequence>
<dbReference type="InterPro" id="IPR023346">
    <property type="entry name" value="Lysozyme-like_dom_sf"/>
</dbReference>
<feature type="domain" description="TtsA-like Glycoside hydrolase family 108" evidence="1">
    <location>
        <begin position="11"/>
        <end position="101"/>
    </location>
</feature>
<dbReference type="EMBL" id="KM247287">
    <property type="protein sequence ID" value="AIM40549.1"/>
    <property type="molecule type" value="Genomic_DNA"/>
</dbReference>
<dbReference type="SMR" id="A0A088FAJ9"/>
<dbReference type="Proteomes" id="UP000029367">
    <property type="component" value="Segment"/>
</dbReference>
<accession>A0A088FAJ9</accession>
<reference evidence="2 3" key="1">
    <citation type="submission" date="2014-07" db="EMBL/GenBank/DDBJ databases">
        <title>Synergy as a Rationale for Phage Therapy using Phage Cocktails.</title>
        <authorList>
            <person name="Schmerer M."/>
            <person name="Molineux I.J."/>
            <person name="Bull J.J."/>
        </authorList>
    </citation>
    <scope>NUCLEOTIDE SEQUENCE [LARGE SCALE GENOMIC DNA]</scope>
</reference>
<dbReference type="CDD" id="cd13926">
    <property type="entry name" value="N-acetylmuramidase_GH108"/>
    <property type="match status" value="1"/>
</dbReference>
<keyword evidence="3" id="KW-1185">Reference proteome</keyword>
<evidence type="ECO:0000313" key="2">
    <source>
        <dbReference type="EMBL" id="AIM40549.1"/>
    </source>
</evidence>
<dbReference type="Pfam" id="PF05838">
    <property type="entry name" value="Glyco_hydro_108"/>
    <property type="match status" value="1"/>
</dbReference>
<evidence type="ECO:0000313" key="3">
    <source>
        <dbReference type="Proteomes" id="UP000029367"/>
    </source>
</evidence>
<dbReference type="RefSeq" id="YP_009101396.1">
    <property type="nucleotide sequence ID" value="NC_025445.1"/>
</dbReference>
<dbReference type="GeneID" id="22277696"/>
<protein>
    <submittedName>
        <fullName evidence="2">Endolysin</fullName>
    </submittedName>
</protein>
<dbReference type="OrthoDB" id="16763at10239"/>
<proteinExistence type="predicted"/>
<name>A0A088FAJ9_9CAUD</name>
<dbReference type="KEGG" id="vg:22277696"/>
<evidence type="ECO:0000259" key="1">
    <source>
        <dbReference type="Pfam" id="PF05838"/>
    </source>
</evidence>